<feature type="chain" id="PRO_5045469113" evidence="1">
    <location>
        <begin position="24"/>
        <end position="442"/>
    </location>
</feature>
<dbReference type="InterPro" id="IPR006059">
    <property type="entry name" value="SBP"/>
</dbReference>
<dbReference type="RefSeq" id="WP_344173383.1">
    <property type="nucleotide sequence ID" value="NZ_BAAARY010000015.1"/>
</dbReference>
<dbReference type="Gene3D" id="3.40.190.10">
    <property type="entry name" value="Periplasmic binding protein-like II"/>
    <property type="match status" value="1"/>
</dbReference>
<evidence type="ECO:0000256" key="1">
    <source>
        <dbReference type="SAM" id="SignalP"/>
    </source>
</evidence>
<dbReference type="PROSITE" id="PS51257">
    <property type="entry name" value="PROKAR_LIPOPROTEIN"/>
    <property type="match status" value="1"/>
</dbReference>
<comment type="caution">
    <text evidence="2">The sequence shown here is derived from an EMBL/GenBank/DDBJ whole genome shotgun (WGS) entry which is preliminary data.</text>
</comment>
<dbReference type="CDD" id="cd13585">
    <property type="entry name" value="PBP2_TMBP_like"/>
    <property type="match status" value="1"/>
</dbReference>
<dbReference type="InterPro" id="IPR050490">
    <property type="entry name" value="Bact_solute-bd_prot1"/>
</dbReference>
<reference evidence="2 3" key="1">
    <citation type="journal article" date="2019" name="Int. J. Syst. Evol. Microbiol.">
        <title>The Global Catalogue of Microorganisms (GCM) 10K type strain sequencing project: providing services to taxonomists for standard genome sequencing and annotation.</title>
        <authorList>
            <consortium name="The Broad Institute Genomics Platform"/>
            <consortium name="The Broad Institute Genome Sequencing Center for Infectious Disease"/>
            <person name="Wu L."/>
            <person name="Ma J."/>
        </authorList>
    </citation>
    <scope>NUCLEOTIDE SEQUENCE [LARGE SCALE GENOMIC DNA]</scope>
    <source>
        <strain evidence="2 3">JCM 3367</strain>
    </source>
</reference>
<evidence type="ECO:0000313" key="2">
    <source>
        <dbReference type="EMBL" id="GAA2528425.1"/>
    </source>
</evidence>
<organism evidence="2 3">
    <name type="scientific">Pilimelia columellifera subsp. columellifera</name>
    <dbReference type="NCBI Taxonomy" id="706583"/>
    <lineage>
        <taxon>Bacteria</taxon>
        <taxon>Bacillati</taxon>
        <taxon>Actinomycetota</taxon>
        <taxon>Actinomycetes</taxon>
        <taxon>Micromonosporales</taxon>
        <taxon>Micromonosporaceae</taxon>
        <taxon>Pilimelia</taxon>
    </lineage>
</organism>
<dbReference type="PANTHER" id="PTHR43649:SF12">
    <property type="entry name" value="DIACETYLCHITOBIOSE BINDING PROTEIN DASA"/>
    <property type="match status" value="1"/>
</dbReference>
<dbReference type="Proteomes" id="UP001499978">
    <property type="component" value="Unassembled WGS sequence"/>
</dbReference>
<sequence>MGLRRRIIAAVAAATLVATTAGCSGEDAADGRVSLLVFGSPDELAAYRTLASAYQKTAGGATVSLIEATDREDLITRLSTSLAGGEPPDLFLMNYRFYGQFAARDALTPLDERLAASTTLRAADLYPQATAAFQWRGRQLCLPQNVSSLVVYYNRDLFRRYAVPEPAADWTWNDFVATAIGLTRDVHGRTVKGAEPETAPAPVAVHGLGMDPELIRLAPLVWSFGGALVDDPRRPTRLTLDTPQARAALAEFVALRGTHGVTPLDEEAESHDLESRFVNGKLGMLMSSRRSTTTLRRSAGFDWDVAPFPVAGTPAGILHSDAYCMPRGAANPDGAWRFVEYALGPAGARVMAATGRTVPSLRSVAESPAFLDPGARPRRAKVFLDAIPTIRRTPAISTWPQIEDITADLLENAFYRGDDLTTVVAELDRQTRPLFARGEASS</sequence>
<evidence type="ECO:0000313" key="3">
    <source>
        <dbReference type="Proteomes" id="UP001499978"/>
    </source>
</evidence>
<dbReference type="Pfam" id="PF13416">
    <property type="entry name" value="SBP_bac_8"/>
    <property type="match status" value="1"/>
</dbReference>
<keyword evidence="1" id="KW-0732">Signal</keyword>
<feature type="signal peptide" evidence="1">
    <location>
        <begin position="1"/>
        <end position="23"/>
    </location>
</feature>
<name>A0ABN3NSP3_9ACTN</name>
<gene>
    <name evidence="2" type="ORF">GCM10010201_29260</name>
</gene>
<keyword evidence="3" id="KW-1185">Reference proteome</keyword>
<dbReference type="PANTHER" id="PTHR43649">
    <property type="entry name" value="ARABINOSE-BINDING PROTEIN-RELATED"/>
    <property type="match status" value="1"/>
</dbReference>
<dbReference type="SUPFAM" id="SSF53850">
    <property type="entry name" value="Periplasmic binding protein-like II"/>
    <property type="match status" value="1"/>
</dbReference>
<dbReference type="EMBL" id="BAAARY010000015">
    <property type="protein sequence ID" value="GAA2528425.1"/>
    <property type="molecule type" value="Genomic_DNA"/>
</dbReference>
<accession>A0ABN3NSP3</accession>
<proteinExistence type="predicted"/>
<protein>
    <submittedName>
        <fullName evidence="2">Sugar ABC transporter substrate-binding protein</fullName>
    </submittedName>
</protein>